<dbReference type="Proteomes" id="UP000216345">
    <property type="component" value="Unassembled WGS sequence"/>
</dbReference>
<accession>A0A256FUP2</accession>
<comment type="caution">
    <text evidence="1">The sequence shown here is derived from an EMBL/GenBank/DDBJ whole genome shotgun (WGS) entry which is preliminary data.</text>
</comment>
<sequence>MSIQSLIDTVAAQVNIDQALAEKLTGSVFSVLQHSTPEIGEKVFALIPEAKPLAESHDVLLAGTGGIAGIFSGLMDSMAGEKMSALLKASASLRSSGLSSEQITEAGKQVFLYIRERDPYLVDQLITAAPSIKGHFGL</sequence>
<proteinExistence type="predicted"/>
<dbReference type="OrthoDB" id="8445163at2"/>
<keyword evidence="2" id="KW-1185">Reference proteome</keyword>
<evidence type="ECO:0000313" key="1">
    <source>
        <dbReference type="EMBL" id="OYR18141.1"/>
    </source>
</evidence>
<reference evidence="1 2" key="1">
    <citation type="submission" date="2017-07" db="EMBL/GenBank/DDBJ databases">
        <title>Phylogenetic study on the rhizospheric bacterium Ochrobactrum sp. A44.</title>
        <authorList>
            <person name="Krzyzanowska D.M."/>
            <person name="Ossowicki A."/>
            <person name="Rajewska M."/>
            <person name="Maciag T."/>
            <person name="Kaczynski Z."/>
            <person name="Czerwicka M."/>
            <person name="Jafra S."/>
        </authorList>
    </citation>
    <scope>NUCLEOTIDE SEQUENCE [LARGE SCALE GENOMIC DNA]</scope>
    <source>
        <strain evidence="1 2">PR17</strain>
    </source>
</reference>
<dbReference type="RefSeq" id="WP_094574469.1">
    <property type="nucleotide sequence ID" value="NZ_JBHEEL010000002.1"/>
</dbReference>
<gene>
    <name evidence="1" type="ORF">CEV32_3628</name>
</gene>
<dbReference type="AlphaFoldDB" id="A0A256FUP2"/>
<organism evidence="1 2">
    <name type="scientific">Brucella rhizosphaerae</name>
    <dbReference type="NCBI Taxonomy" id="571254"/>
    <lineage>
        <taxon>Bacteria</taxon>
        <taxon>Pseudomonadati</taxon>
        <taxon>Pseudomonadota</taxon>
        <taxon>Alphaproteobacteria</taxon>
        <taxon>Hyphomicrobiales</taxon>
        <taxon>Brucellaceae</taxon>
        <taxon>Brucella/Ochrobactrum group</taxon>
        <taxon>Brucella</taxon>
    </lineage>
</organism>
<dbReference type="EMBL" id="NNRK01000017">
    <property type="protein sequence ID" value="OYR18141.1"/>
    <property type="molecule type" value="Genomic_DNA"/>
</dbReference>
<name>A0A256FUP2_9HYPH</name>
<protein>
    <recommendedName>
        <fullName evidence="3">DUF2267 domain-containing protein</fullName>
    </recommendedName>
</protein>
<evidence type="ECO:0000313" key="2">
    <source>
        <dbReference type="Proteomes" id="UP000216345"/>
    </source>
</evidence>
<evidence type="ECO:0008006" key="3">
    <source>
        <dbReference type="Google" id="ProtNLM"/>
    </source>
</evidence>